<evidence type="ECO:0000256" key="7">
    <source>
        <dbReference type="SAM" id="Phobius"/>
    </source>
</evidence>
<keyword evidence="7" id="KW-0812">Transmembrane</keyword>
<feature type="disulfide bond" evidence="6">
    <location>
        <begin position="895"/>
        <end position="938"/>
    </location>
</feature>
<dbReference type="PANTHER" id="PTHR19325:SF551">
    <property type="entry name" value="ZONA PELLUCIDA SPERM-BINDING PROTEIN 3 RECEPTOR"/>
    <property type="match status" value="1"/>
</dbReference>
<dbReference type="SMART" id="SM00032">
    <property type="entry name" value="CCP"/>
    <property type="match status" value="16"/>
</dbReference>
<dbReference type="GeneTree" id="ENSGT00940000160375"/>
<dbReference type="AlphaFoldDB" id="A0A8V1A2L5"/>
<feature type="disulfide bond" evidence="6">
    <location>
        <begin position="863"/>
        <end position="890"/>
    </location>
</feature>
<feature type="disulfide bond" evidence="6">
    <location>
        <begin position="834"/>
        <end position="877"/>
    </location>
</feature>
<feature type="signal peptide" evidence="8">
    <location>
        <begin position="1"/>
        <end position="20"/>
    </location>
</feature>
<organism evidence="10 11">
    <name type="scientific">Gallus gallus</name>
    <name type="common">Chicken</name>
    <dbReference type="NCBI Taxonomy" id="9031"/>
    <lineage>
        <taxon>Eukaryota</taxon>
        <taxon>Metazoa</taxon>
        <taxon>Chordata</taxon>
        <taxon>Craniata</taxon>
        <taxon>Vertebrata</taxon>
        <taxon>Euteleostomi</taxon>
        <taxon>Archelosauria</taxon>
        <taxon>Archosauria</taxon>
        <taxon>Dinosauria</taxon>
        <taxon>Saurischia</taxon>
        <taxon>Theropoda</taxon>
        <taxon>Coelurosauria</taxon>
        <taxon>Aves</taxon>
        <taxon>Neognathae</taxon>
        <taxon>Galloanserae</taxon>
        <taxon>Galliformes</taxon>
        <taxon>Phasianidae</taxon>
        <taxon>Phasianinae</taxon>
        <taxon>Gallus</taxon>
    </lineage>
</organism>
<gene>
    <name evidence="10" type="primary">CR1</name>
</gene>
<feature type="disulfide bond" evidence="6">
    <location>
        <begin position="982"/>
        <end position="1009"/>
    </location>
</feature>
<dbReference type="Gene3D" id="2.10.70.10">
    <property type="entry name" value="Complement Module, domain 1"/>
    <property type="match status" value="16"/>
</dbReference>
<keyword evidence="5" id="KW-0325">Glycoprotein</keyword>
<reference evidence="10" key="1">
    <citation type="submission" date="2020-11" db="EMBL/GenBank/DDBJ databases">
        <title>Gallus gallus (Chicken) genome, bGalGal1, GRCg7b, maternal haplotype autosomes + Z &amp; W.</title>
        <authorList>
            <person name="Warren W."/>
            <person name="Formenti G."/>
            <person name="Fedrigo O."/>
            <person name="Haase B."/>
            <person name="Mountcastle J."/>
            <person name="Balacco J."/>
            <person name="Tracey A."/>
            <person name="Schneider V."/>
            <person name="Okimoto R."/>
            <person name="Cheng H."/>
            <person name="Hawken R."/>
            <person name="Howe K."/>
            <person name="Jarvis E.D."/>
        </authorList>
    </citation>
    <scope>NUCLEOTIDE SEQUENCE [LARGE SCALE GENOMIC DNA]</scope>
    <source>
        <strain evidence="10">Broiler</strain>
    </source>
</reference>
<evidence type="ECO:0000313" key="10">
    <source>
        <dbReference type="Ensembl" id="ENSGALP00010040125.1"/>
    </source>
</evidence>
<dbReference type="PROSITE" id="PS50923">
    <property type="entry name" value="SUSHI"/>
    <property type="match status" value="15"/>
</dbReference>
<evidence type="ECO:0000256" key="4">
    <source>
        <dbReference type="ARBA" id="ARBA00023157"/>
    </source>
</evidence>
<dbReference type="FunFam" id="2.10.70.10:FF:000014">
    <property type="entry name" value="Membrane cofactor protein"/>
    <property type="match status" value="6"/>
</dbReference>
<feature type="domain" description="Sushi" evidence="9">
    <location>
        <begin position="953"/>
        <end position="1011"/>
    </location>
</feature>
<keyword evidence="2 8" id="KW-0732">Signal</keyword>
<evidence type="ECO:0000256" key="8">
    <source>
        <dbReference type="SAM" id="SignalP"/>
    </source>
</evidence>
<reference evidence="10" key="3">
    <citation type="submission" date="2025-09" db="UniProtKB">
        <authorList>
            <consortium name="Ensembl"/>
        </authorList>
    </citation>
    <scope>IDENTIFICATION</scope>
    <source>
        <strain evidence="10">broiler</strain>
    </source>
</reference>
<feature type="domain" description="Sushi" evidence="9">
    <location>
        <begin position="392"/>
        <end position="452"/>
    </location>
</feature>
<accession>A0A8V1A2L5</accession>
<feature type="chain" id="PRO_5036461196" evidence="8">
    <location>
        <begin position="21"/>
        <end position="1062"/>
    </location>
</feature>
<feature type="disulfide bond" evidence="6">
    <location>
        <begin position="273"/>
        <end position="316"/>
    </location>
</feature>
<feature type="domain" description="Sushi" evidence="9">
    <location>
        <begin position="653"/>
        <end position="711"/>
    </location>
</feature>
<feature type="disulfide bond" evidence="6">
    <location>
        <begin position="394"/>
        <end position="437"/>
    </location>
</feature>
<keyword evidence="11" id="KW-1185">Reference proteome</keyword>
<feature type="domain" description="Sushi" evidence="9">
    <location>
        <begin position="271"/>
        <end position="331"/>
    </location>
</feature>
<dbReference type="PANTHER" id="PTHR19325">
    <property type="entry name" value="COMPLEMENT COMPONENT-RELATED SUSHI DOMAIN-CONTAINING"/>
    <property type="match status" value="1"/>
</dbReference>
<feature type="transmembrane region" description="Helical" evidence="7">
    <location>
        <begin position="1019"/>
        <end position="1041"/>
    </location>
</feature>
<evidence type="ECO:0000313" key="11">
    <source>
        <dbReference type="Proteomes" id="UP000000539"/>
    </source>
</evidence>
<keyword evidence="1 6" id="KW-0768">Sushi</keyword>
<feature type="disulfide bond" evidence="6">
    <location>
        <begin position="302"/>
        <end position="329"/>
    </location>
</feature>
<feature type="domain" description="Sushi" evidence="9">
    <location>
        <begin position="209"/>
        <end position="270"/>
    </location>
</feature>
<proteinExistence type="predicted"/>
<keyword evidence="4 6" id="KW-1015">Disulfide bond</keyword>
<feature type="domain" description="Sushi" evidence="9">
    <location>
        <begin position="832"/>
        <end position="892"/>
    </location>
</feature>
<dbReference type="CDD" id="cd00033">
    <property type="entry name" value="CCP"/>
    <property type="match status" value="15"/>
</dbReference>
<protein>
    <submittedName>
        <fullName evidence="10">Complement C3b/C4b receptor 1 (Knops blood group)</fullName>
    </submittedName>
</protein>
<keyword evidence="7" id="KW-1133">Transmembrane helix</keyword>
<feature type="disulfide bond" evidence="6">
    <location>
        <begin position="178"/>
        <end position="205"/>
    </location>
</feature>
<keyword evidence="7" id="KW-0472">Membrane</keyword>
<evidence type="ECO:0000256" key="2">
    <source>
        <dbReference type="ARBA" id="ARBA00022729"/>
    </source>
</evidence>
<feature type="domain" description="Sushi" evidence="9">
    <location>
        <begin position="713"/>
        <end position="772"/>
    </location>
</feature>
<evidence type="ECO:0000256" key="6">
    <source>
        <dbReference type="PROSITE-ProRule" id="PRU00302"/>
    </source>
</evidence>
<feature type="domain" description="Sushi" evidence="9">
    <location>
        <begin position="893"/>
        <end position="952"/>
    </location>
</feature>
<feature type="disulfide bond" evidence="6">
    <location>
        <begin position="743"/>
        <end position="770"/>
    </location>
</feature>
<evidence type="ECO:0000256" key="5">
    <source>
        <dbReference type="ARBA" id="ARBA00023180"/>
    </source>
</evidence>
<feature type="disulfide bond" evidence="6">
    <location>
        <begin position="361"/>
        <end position="388"/>
    </location>
</feature>
<dbReference type="InterPro" id="IPR050350">
    <property type="entry name" value="Compl-Cell_Adhes-Reg"/>
</dbReference>
<feature type="domain" description="Sushi" evidence="9">
    <location>
        <begin position="453"/>
        <end position="512"/>
    </location>
</feature>
<dbReference type="InterPro" id="IPR000436">
    <property type="entry name" value="Sushi_SCR_CCP_dom"/>
</dbReference>
<feature type="domain" description="Sushi" evidence="9">
    <location>
        <begin position="526"/>
        <end position="590"/>
    </location>
</feature>
<feature type="domain" description="Sushi" evidence="9">
    <location>
        <begin position="149"/>
        <end position="207"/>
    </location>
</feature>
<evidence type="ECO:0000256" key="1">
    <source>
        <dbReference type="ARBA" id="ARBA00022659"/>
    </source>
</evidence>
<dbReference type="SUPFAM" id="SSF57535">
    <property type="entry name" value="Complement control module/SCR domain"/>
    <property type="match status" value="16"/>
</dbReference>
<feature type="disulfide bond" evidence="6">
    <location>
        <begin position="119"/>
        <end position="146"/>
    </location>
</feature>
<dbReference type="Pfam" id="PF00084">
    <property type="entry name" value="Sushi"/>
    <property type="match status" value="15"/>
</dbReference>
<evidence type="ECO:0000256" key="3">
    <source>
        <dbReference type="ARBA" id="ARBA00022737"/>
    </source>
</evidence>
<feature type="domain" description="Sushi" evidence="9">
    <location>
        <begin position="332"/>
        <end position="390"/>
    </location>
</feature>
<feature type="disulfide bond" evidence="6">
    <location>
        <begin position="483"/>
        <end position="510"/>
    </location>
</feature>
<feature type="disulfide bond" evidence="6">
    <location>
        <begin position="423"/>
        <end position="450"/>
    </location>
</feature>
<keyword evidence="3" id="KW-0677">Repeat</keyword>
<feature type="disulfide bond" evidence="6">
    <location>
        <begin position="682"/>
        <end position="709"/>
    </location>
</feature>
<reference evidence="10" key="2">
    <citation type="submission" date="2025-08" db="UniProtKB">
        <authorList>
            <consortium name="Ensembl"/>
        </authorList>
    </citation>
    <scope>IDENTIFICATION</scope>
    <source>
        <strain evidence="10">broiler</strain>
    </source>
</reference>
<feature type="disulfide bond" evidence="6">
    <location>
        <begin position="90"/>
        <end position="133"/>
    </location>
</feature>
<dbReference type="Proteomes" id="UP000000539">
    <property type="component" value="Chromosome 26"/>
</dbReference>
<comment type="caution">
    <text evidence="6">Lacks conserved residue(s) required for the propagation of feature annotation.</text>
</comment>
<sequence length="1062" mass="115540">MVLAFTLSILGCSTLLLAAASKQQVRQHRCPVPHIKNGRRAPSRYVFWPGDAARFTCNAGYTLQGSHISVCQADFSWSPPLPACKKGVMCPQPPNIANGLHSGQSMDKVLPGAVVNYSCKDGFELVGNVSISCSEAGRWSRPLPRCQAIGCQSPTVHNGKLQAPKDTYEAGEMLWFDCNPGYAVEGSHWAQCQPGGSWDPPVLRCERVQPCPVPPRISNGDHDGHGTAEFTMGMYVTYTCNLGYYLAGNVERVFCKASGKWSQPSPRCEEVTCPQPPNIANGLHSGRSSARFRYGTVVYYSCKDGFELVGNVSTSCSEVGRWSRPLPRCQAIGCQSPTVHNGKLQAPRDTYEAGEMLQFDCNPGYAAEGSHRARCQPGGSWDPPVLRCQRVRPCPMPPKISNGDHNRHGEAFFTAGMSVTYSCDPTFYLVGNAHVVCRASGTWSQPSPRCEATICLKPDIQDGWIVDDQGLIYAPGQMVTFKCQEGYSLQGSAKALCQENGSWDPPVPLCEPLHSPTLPRRADRSGGCGVPTRLTFAELNEEHRNEIDFSVGKTVGYTCRPGFAKHPGMSPTITCLQGGVWSEALEFCKRKECNYPEAPQNGRVVVLTDLLFRSIVNYTCEEGYRLVGQSLRRCELSGADIAWSGDAPTCQKVVCPVPQIQNGRVSIPKQRYRYKDTVSFQCHEGFVLKGHSMAQCKADKTWDPPVPICEQVVKCLPPPSIINGEHSHFSDTFGVGAIVHYRCKPGFFLTGNESIRCTPHGVWSRPLPQCEAGCVSPGIGHGKVIGWEPLYMPGNIITIECNTDNISKVLHKSQCRPGGTWFPPLPACDGVLHCSKPPDILHGGHSGLGKAVFTPGTSVNYSCETGFSLIGMASIYCTESGAWSHPSPVCQVVKCLHPPAITNGKLQGNTSDTFFYGVSVSYSCDSGYSLTGDAFITCTASGTWSPPPQCKEISCVFPEVQGVKKTTAGKTYRFGTNITLECDDGYTLEGLSQIQCQENFSWDPPVPACKLTSPRSGSVGLGIAAAVVLLLLGVTIGWKIISKKKEGYYRTYENYNYKTSLD</sequence>
<feature type="domain" description="Sushi" evidence="9">
    <location>
        <begin position="591"/>
        <end position="652"/>
    </location>
</feature>
<feature type="domain" description="Sushi" evidence="9">
    <location>
        <begin position="88"/>
        <end position="148"/>
    </location>
</feature>
<dbReference type="Ensembl" id="ENSGALT00010065859.1">
    <property type="protein sequence ID" value="ENSGALP00010040125.1"/>
    <property type="gene ID" value="ENSGALG00010027164.1"/>
</dbReference>
<evidence type="ECO:0000259" key="9">
    <source>
        <dbReference type="PROSITE" id="PS50923"/>
    </source>
</evidence>
<name>A0A8V1A2L5_CHICK</name>
<feature type="disulfide bond" evidence="6">
    <location>
        <begin position="57"/>
        <end position="84"/>
    </location>
</feature>
<dbReference type="InterPro" id="IPR035976">
    <property type="entry name" value="Sushi/SCR/CCP_sf"/>
</dbReference>
<feature type="domain" description="Sushi" evidence="9">
    <location>
        <begin position="28"/>
        <end position="86"/>
    </location>
</feature>